<reference evidence="2 3" key="1">
    <citation type="journal article" date="2014" name="Nat. Commun.">
        <title>Molecular traces of alternative social organization in a termite genome.</title>
        <authorList>
            <person name="Terrapon N."/>
            <person name="Li C."/>
            <person name="Robertson H.M."/>
            <person name="Ji L."/>
            <person name="Meng X."/>
            <person name="Booth W."/>
            <person name="Chen Z."/>
            <person name="Childers C.P."/>
            <person name="Glastad K.M."/>
            <person name="Gokhale K."/>
            <person name="Gowin J."/>
            <person name="Gronenberg W."/>
            <person name="Hermansen R.A."/>
            <person name="Hu H."/>
            <person name="Hunt B.G."/>
            <person name="Huylmans A.K."/>
            <person name="Khalil S.M."/>
            <person name="Mitchell R.D."/>
            <person name="Munoz-Torres M.C."/>
            <person name="Mustard J.A."/>
            <person name="Pan H."/>
            <person name="Reese J.T."/>
            <person name="Scharf M.E."/>
            <person name="Sun F."/>
            <person name="Vogel H."/>
            <person name="Xiao J."/>
            <person name="Yang W."/>
            <person name="Yang Z."/>
            <person name="Yang Z."/>
            <person name="Zhou J."/>
            <person name="Zhu J."/>
            <person name="Brent C.S."/>
            <person name="Elsik C.G."/>
            <person name="Goodisman M.A."/>
            <person name="Liberles D.A."/>
            <person name="Roe R.M."/>
            <person name="Vargo E.L."/>
            <person name="Vilcinskas A."/>
            <person name="Wang J."/>
            <person name="Bornberg-Bauer E."/>
            <person name="Korb J."/>
            <person name="Zhang G."/>
            <person name="Liebig J."/>
        </authorList>
    </citation>
    <scope>NUCLEOTIDE SEQUENCE [LARGE SCALE GENOMIC DNA]</scope>
    <source>
        <tissue evidence="2">Whole organism</tissue>
    </source>
</reference>
<dbReference type="EMBL" id="KK852847">
    <property type="protein sequence ID" value="KDR15096.1"/>
    <property type="molecule type" value="Genomic_DNA"/>
</dbReference>
<feature type="region of interest" description="Disordered" evidence="1">
    <location>
        <begin position="65"/>
        <end position="84"/>
    </location>
</feature>
<dbReference type="Proteomes" id="UP000027135">
    <property type="component" value="Unassembled WGS sequence"/>
</dbReference>
<evidence type="ECO:0000256" key="1">
    <source>
        <dbReference type="SAM" id="MobiDB-lite"/>
    </source>
</evidence>
<gene>
    <name evidence="2" type="ORF">L798_11215</name>
</gene>
<dbReference type="InParanoid" id="A0A067R9C1"/>
<keyword evidence="3" id="KW-1185">Reference proteome</keyword>
<evidence type="ECO:0000313" key="3">
    <source>
        <dbReference type="Proteomes" id="UP000027135"/>
    </source>
</evidence>
<proteinExistence type="predicted"/>
<sequence length="147" mass="16716">MVLTSARNVNVEVEAVLALVHEERQQLLQEEDSAARQLQERLCAVADVRWSLGAHRREGVCKSRVLPHGGRHRGHVAQRSDRRARVRDAEEGLDRLVVVLKNDAAERPVLGPYDASAVLLDEQLRLYDAEQEERRKHEDGEREDAIT</sequence>
<organism evidence="2 3">
    <name type="scientific">Zootermopsis nevadensis</name>
    <name type="common">Dampwood termite</name>
    <dbReference type="NCBI Taxonomy" id="136037"/>
    <lineage>
        <taxon>Eukaryota</taxon>
        <taxon>Metazoa</taxon>
        <taxon>Ecdysozoa</taxon>
        <taxon>Arthropoda</taxon>
        <taxon>Hexapoda</taxon>
        <taxon>Insecta</taxon>
        <taxon>Pterygota</taxon>
        <taxon>Neoptera</taxon>
        <taxon>Polyneoptera</taxon>
        <taxon>Dictyoptera</taxon>
        <taxon>Blattodea</taxon>
        <taxon>Blattoidea</taxon>
        <taxon>Termitoidae</taxon>
        <taxon>Termopsidae</taxon>
        <taxon>Zootermopsis</taxon>
    </lineage>
</organism>
<dbReference type="AlphaFoldDB" id="A0A067R9C1"/>
<name>A0A067R9C1_ZOONE</name>
<accession>A0A067R9C1</accession>
<protein>
    <submittedName>
        <fullName evidence="2">Uncharacterized protein</fullName>
    </submittedName>
</protein>
<evidence type="ECO:0000313" key="2">
    <source>
        <dbReference type="EMBL" id="KDR15096.1"/>
    </source>
</evidence>